<dbReference type="InParanoid" id="A0A251U3K6"/>
<reference evidence="2" key="3">
    <citation type="submission" date="2020-06" db="EMBL/GenBank/DDBJ databases">
        <title>Helianthus annuus Genome sequencing and assembly Release 2.</title>
        <authorList>
            <person name="Gouzy J."/>
            <person name="Langlade N."/>
            <person name="Munos S."/>
        </authorList>
    </citation>
    <scope>NUCLEOTIDE SEQUENCE</scope>
    <source>
        <tissue evidence="2">Leaves</tissue>
    </source>
</reference>
<gene>
    <name evidence="3" type="ORF">HannXRQ_Chr08g0217671</name>
    <name evidence="2" type="ORF">HanXRQr2_Chr02g0064611</name>
</gene>
<dbReference type="AlphaFoldDB" id="A0A251U3K6"/>
<accession>A0A251U3K6</accession>
<evidence type="ECO:0000313" key="4">
    <source>
        <dbReference type="Proteomes" id="UP000215914"/>
    </source>
</evidence>
<dbReference type="EMBL" id="MNCJ02000317">
    <property type="protein sequence ID" value="KAF5818389.1"/>
    <property type="molecule type" value="Genomic_DNA"/>
</dbReference>
<dbReference type="Gramene" id="mRNA:HanXRQr2_Chr02g0064611">
    <property type="protein sequence ID" value="mRNA:HanXRQr2_Chr02g0064611"/>
    <property type="gene ID" value="HanXRQr2_Chr02g0064611"/>
</dbReference>
<evidence type="ECO:0000313" key="3">
    <source>
        <dbReference type="EMBL" id="OTG17935.1"/>
    </source>
</evidence>
<dbReference type="EMBL" id="CM007897">
    <property type="protein sequence ID" value="OTG17935.1"/>
    <property type="molecule type" value="Genomic_DNA"/>
</dbReference>
<organism evidence="3 4">
    <name type="scientific">Helianthus annuus</name>
    <name type="common">Common sunflower</name>
    <dbReference type="NCBI Taxonomy" id="4232"/>
    <lineage>
        <taxon>Eukaryota</taxon>
        <taxon>Viridiplantae</taxon>
        <taxon>Streptophyta</taxon>
        <taxon>Embryophyta</taxon>
        <taxon>Tracheophyta</taxon>
        <taxon>Spermatophyta</taxon>
        <taxon>Magnoliopsida</taxon>
        <taxon>eudicotyledons</taxon>
        <taxon>Gunneridae</taxon>
        <taxon>Pentapetalae</taxon>
        <taxon>asterids</taxon>
        <taxon>campanulids</taxon>
        <taxon>Asterales</taxon>
        <taxon>Asteraceae</taxon>
        <taxon>Asteroideae</taxon>
        <taxon>Heliantheae alliance</taxon>
        <taxon>Heliantheae</taxon>
        <taxon>Helianthus</taxon>
    </lineage>
</organism>
<reference evidence="2 4" key="1">
    <citation type="journal article" date="2017" name="Nature">
        <title>The sunflower genome provides insights into oil metabolism, flowering and Asterid evolution.</title>
        <authorList>
            <person name="Badouin H."/>
            <person name="Gouzy J."/>
            <person name="Grassa C.J."/>
            <person name="Murat F."/>
            <person name="Staton S.E."/>
            <person name="Cottret L."/>
            <person name="Lelandais-Briere C."/>
            <person name="Owens G.L."/>
            <person name="Carrere S."/>
            <person name="Mayjonade B."/>
            <person name="Legrand L."/>
            <person name="Gill N."/>
            <person name="Kane N.C."/>
            <person name="Bowers J.E."/>
            <person name="Hubner S."/>
            <person name="Bellec A."/>
            <person name="Berard A."/>
            <person name="Berges H."/>
            <person name="Blanchet N."/>
            <person name="Boniface M.C."/>
            <person name="Brunel D."/>
            <person name="Catrice O."/>
            <person name="Chaidir N."/>
            <person name="Claudel C."/>
            <person name="Donnadieu C."/>
            <person name="Faraut T."/>
            <person name="Fievet G."/>
            <person name="Helmstetter N."/>
            <person name="King M."/>
            <person name="Knapp S.J."/>
            <person name="Lai Z."/>
            <person name="Le Paslier M.C."/>
            <person name="Lippi Y."/>
            <person name="Lorenzon L."/>
            <person name="Mandel J.R."/>
            <person name="Marage G."/>
            <person name="Marchand G."/>
            <person name="Marquand E."/>
            <person name="Bret-Mestries E."/>
            <person name="Morien E."/>
            <person name="Nambeesan S."/>
            <person name="Nguyen T."/>
            <person name="Pegot-Espagnet P."/>
            <person name="Pouilly N."/>
            <person name="Raftis F."/>
            <person name="Sallet E."/>
            <person name="Schiex T."/>
            <person name="Thomas J."/>
            <person name="Vandecasteele C."/>
            <person name="Vares D."/>
            <person name="Vear F."/>
            <person name="Vautrin S."/>
            <person name="Crespi M."/>
            <person name="Mangin B."/>
            <person name="Burke J.M."/>
            <person name="Salse J."/>
            <person name="Munos S."/>
            <person name="Vincourt P."/>
            <person name="Rieseberg L.H."/>
            <person name="Langlade N.B."/>
        </authorList>
    </citation>
    <scope>NUCLEOTIDE SEQUENCE [LARGE SCALE GENOMIC DNA]</scope>
    <source>
        <strain evidence="4">cv. SF193</strain>
        <tissue evidence="2">Leaves</tissue>
    </source>
</reference>
<proteinExistence type="predicted"/>
<protein>
    <submittedName>
        <fullName evidence="3">Uncharacterized protein</fullName>
    </submittedName>
</protein>
<sequence length="99" mass="11232">MFASFHQFLGSTVDDSIFDQARRLVSIQISPEAPTPVNVEHEPSSFSFSTPSNPVTQIKENERSQQCEEECPSLFTPNGTHYWMPYCSPHLRPQLTAVF</sequence>
<feature type="region of interest" description="Disordered" evidence="1">
    <location>
        <begin position="34"/>
        <end position="55"/>
    </location>
</feature>
<keyword evidence="4" id="KW-1185">Reference proteome</keyword>
<reference evidence="3" key="2">
    <citation type="submission" date="2017-02" db="EMBL/GenBank/DDBJ databases">
        <title>Sunflower complete genome.</title>
        <authorList>
            <person name="Langlade N."/>
            <person name="Munos S."/>
        </authorList>
    </citation>
    <scope>NUCLEOTIDE SEQUENCE [LARGE SCALE GENOMIC DNA]</scope>
    <source>
        <tissue evidence="3">Leaves</tissue>
    </source>
</reference>
<name>A0A251U3K6_HELAN</name>
<evidence type="ECO:0000256" key="1">
    <source>
        <dbReference type="SAM" id="MobiDB-lite"/>
    </source>
</evidence>
<evidence type="ECO:0000313" key="2">
    <source>
        <dbReference type="EMBL" id="KAF5818389.1"/>
    </source>
</evidence>
<dbReference type="Proteomes" id="UP000215914">
    <property type="component" value="Chromosome 8"/>
</dbReference>